<dbReference type="EMBL" id="VSFG01000007">
    <property type="protein sequence ID" value="TYB42685.1"/>
    <property type="molecule type" value="Genomic_DNA"/>
</dbReference>
<reference evidence="1 2" key="1">
    <citation type="submission" date="2019-08" db="EMBL/GenBank/DDBJ databases">
        <title>Actinomadura sp. nov. CYP1-5 isolated from mountain soil.</title>
        <authorList>
            <person name="Songsumanus A."/>
            <person name="Kuncharoen N."/>
            <person name="Kudo T."/>
            <person name="Yuki M."/>
            <person name="Igarashi Y."/>
            <person name="Tanasupawat S."/>
        </authorList>
    </citation>
    <scope>NUCLEOTIDE SEQUENCE [LARGE SCALE GENOMIC DNA]</scope>
    <source>
        <strain evidence="1 2">JCM 14158</strain>
    </source>
</reference>
<protein>
    <submittedName>
        <fullName evidence="1">Uncharacterized protein</fullName>
    </submittedName>
</protein>
<name>A0A5D0NEN8_9ACTN</name>
<dbReference type="AlphaFoldDB" id="A0A5D0NEN8"/>
<proteinExistence type="predicted"/>
<dbReference type="Proteomes" id="UP000323380">
    <property type="component" value="Unassembled WGS sequence"/>
</dbReference>
<evidence type="ECO:0000313" key="2">
    <source>
        <dbReference type="Proteomes" id="UP000323380"/>
    </source>
</evidence>
<sequence length="146" mass="16059">MPITDALVATLQAQLAGRPEEHVRLLRELGEEEVRSNYPVLVAAAFFLASNRRFFKSGTPADRAEVIEFVASLRERTTEASEKVDPDIAERLLLAVLGEGSISDIDDNTVYRTELFLLAGLTADANMDDAELDAFMAKARAMADEE</sequence>
<keyword evidence="2" id="KW-1185">Reference proteome</keyword>
<comment type="caution">
    <text evidence="1">The sequence shown here is derived from an EMBL/GenBank/DDBJ whole genome shotgun (WGS) entry which is preliminary data.</text>
</comment>
<dbReference type="RefSeq" id="WP_148344589.1">
    <property type="nucleotide sequence ID" value="NZ_VSFG01000007.1"/>
</dbReference>
<dbReference type="STRING" id="1220554.GCA_001552135_02705"/>
<organism evidence="1 2">
    <name type="scientific">Actinomadura chibensis</name>
    <dbReference type="NCBI Taxonomy" id="392828"/>
    <lineage>
        <taxon>Bacteria</taxon>
        <taxon>Bacillati</taxon>
        <taxon>Actinomycetota</taxon>
        <taxon>Actinomycetes</taxon>
        <taxon>Streptosporangiales</taxon>
        <taxon>Thermomonosporaceae</taxon>
        <taxon>Actinomadura</taxon>
    </lineage>
</organism>
<gene>
    <name evidence="1" type="ORF">FXF69_28245</name>
</gene>
<evidence type="ECO:0000313" key="1">
    <source>
        <dbReference type="EMBL" id="TYB42685.1"/>
    </source>
</evidence>
<accession>A0A5D0NEN8</accession>